<dbReference type="PANTHER" id="PTHR35526">
    <property type="entry name" value="ANTI-SIGMA-F FACTOR RSBW-RELATED"/>
    <property type="match status" value="1"/>
</dbReference>
<organism evidence="3 4">
    <name type="scientific">Phycisphaera mikurensis (strain NBRC 102666 / KCTC 22515 / FYK2301M01)</name>
    <dbReference type="NCBI Taxonomy" id="1142394"/>
    <lineage>
        <taxon>Bacteria</taxon>
        <taxon>Pseudomonadati</taxon>
        <taxon>Planctomycetota</taxon>
        <taxon>Phycisphaerae</taxon>
        <taxon>Phycisphaerales</taxon>
        <taxon>Phycisphaeraceae</taxon>
        <taxon>Phycisphaera</taxon>
    </lineage>
</organism>
<keyword evidence="1" id="KW-0418">Kinase</keyword>
<dbReference type="eggNOG" id="COG2172">
    <property type="taxonomic scope" value="Bacteria"/>
</dbReference>
<reference evidence="3 4" key="1">
    <citation type="submission" date="2012-02" db="EMBL/GenBank/DDBJ databases">
        <title>Complete genome sequence of Phycisphaera mikurensis NBRC 102666.</title>
        <authorList>
            <person name="Ankai A."/>
            <person name="Hosoyama A."/>
            <person name="Terui Y."/>
            <person name="Sekine M."/>
            <person name="Fukai R."/>
            <person name="Kato Y."/>
            <person name="Nakamura S."/>
            <person name="Yamada-Narita S."/>
            <person name="Kawakoshi A."/>
            <person name="Fukunaga Y."/>
            <person name="Yamazaki S."/>
            <person name="Fujita N."/>
        </authorList>
    </citation>
    <scope>NUCLEOTIDE SEQUENCE [LARGE SCALE GENOMIC DNA]</scope>
    <source>
        <strain evidence="4">NBRC 102666 / KCTC 22515 / FYK2301M01</strain>
    </source>
</reference>
<evidence type="ECO:0000256" key="1">
    <source>
        <dbReference type="ARBA" id="ARBA00022527"/>
    </source>
</evidence>
<gene>
    <name evidence="3" type="ordered locus">PSMK_14500</name>
</gene>
<dbReference type="Proteomes" id="UP000007881">
    <property type="component" value="Chromosome"/>
</dbReference>
<dbReference type="RefSeq" id="WP_014436828.1">
    <property type="nucleotide sequence ID" value="NC_017080.1"/>
</dbReference>
<dbReference type="Pfam" id="PF13581">
    <property type="entry name" value="HATPase_c_2"/>
    <property type="match status" value="1"/>
</dbReference>
<name>I0IEC1_PHYMF</name>
<dbReference type="STRING" id="1142394.PSMK_14500"/>
<dbReference type="EMBL" id="AP012338">
    <property type="protein sequence ID" value="BAM03609.1"/>
    <property type="molecule type" value="Genomic_DNA"/>
</dbReference>
<dbReference type="KEGG" id="phm:PSMK_14500"/>
<dbReference type="HOGENOM" id="CLU_090336_11_2_0"/>
<dbReference type="AlphaFoldDB" id="I0IEC1"/>
<dbReference type="PANTHER" id="PTHR35526:SF3">
    <property type="entry name" value="ANTI-SIGMA-F FACTOR RSBW"/>
    <property type="match status" value="1"/>
</dbReference>
<evidence type="ECO:0000313" key="4">
    <source>
        <dbReference type="Proteomes" id="UP000007881"/>
    </source>
</evidence>
<dbReference type="InterPro" id="IPR050267">
    <property type="entry name" value="Anti-sigma-factor_SerPK"/>
</dbReference>
<proteinExistence type="predicted"/>
<keyword evidence="1" id="KW-0723">Serine/threonine-protein kinase</keyword>
<protein>
    <submittedName>
        <fullName evidence="3">Putative anti-sigma factor</fullName>
    </submittedName>
</protein>
<dbReference type="OrthoDB" id="9792240at2"/>
<feature type="domain" description="Histidine kinase/HSP90-like ATPase" evidence="2">
    <location>
        <begin position="6"/>
        <end position="128"/>
    </location>
</feature>
<dbReference type="CDD" id="cd16936">
    <property type="entry name" value="HATPase_RsbW-like"/>
    <property type="match status" value="1"/>
</dbReference>
<sequence>MPSRTFSSRIGNIPPVQDAVLEELEAAGYPEKCRFAVKLALDEAMANAVRHGNHNDPDQTVTVDWEVAEDRVTIHIEDCGCGFEPAALPDPTAEENLHRPHGRGVMLMKAYMTQVLFNEAGNRVTLMKRRDCTLPR</sequence>
<keyword evidence="1" id="KW-0808">Transferase</keyword>
<dbReference type="SUPFAM" id="SSF55874">
    <property type="entry name" value="ATPase domain of HSP90 chaperone/DNA topoisomerase II/histidine kinase"/>
    <property type="match status" value="1"/>
</dbReference>
<keyword evidence="4" id="KW-1185">Reference proteome</keyword>
<dbReference type="InterPro" id="IPR003594">
    <property type="entry name" value="HATPase_dom"/>
</dbReference>
<dbReference type="Gene3D" id="3.30.565.10">
    <property type="entry name" value="Histidine kinase-like ATPase, C-terminal domain"/>
    <property type="match status" value="1"/>
</dbReference>
<evidence type="ECO:0000259" key="2">
    <source>
        <dbReference type="Pfam" id="PF13581"/>
    </source>
</evidence>
<dbReference type="InterPro" id="IPR036890">
    <property type="entry name" value="HATPase_C_sf"/>
</dbReference>
<dbReference type="GO" id="GO:0004674">
    <property type="term" value="F:protein serine/threonine kinase activity"/>
    <property type="evidence" value="ECO:0007669"/>
    <property type="project" value="UniProtKB-KW"/>
</dbReference>
<evidence type="ECO:0000313" key="3">
    <source>
        <dbReference type="EMBL" id="BAM03609.1"/>
    </source>
</evidence>
<accession>I0IEC1</accession>